<dbReference type="Proteomes" id="UP000028875">
    <property type="component" value="Unassembled WGS sequence"/>
</dbReference>
<reference evidence="1 2" key="1">
    <citation type="submission" date="2014-03" db="EMBL/GenBank/DDBJ databases">
        <authorList>
            <person name="Urmite Genomes U."/>
        </authorList>
    </citation>
    <scope>NUCLEOTIDE SEQUENCE [LARGE SCALE GENOMIC DNA]</scope>
    <source>
        <strain evidence="1 2">Vm-5</strain>
    </source>
</reference>
<protein>
    <submittedName>
        <fullName evidence="1">Uncharacterized protein</fullName>
    </submittedName>
</protein>
<evidence type="ECO:0000313" key="1">
    <source>
        <dbReference type="EMBL" id="CDQ41486.1"/>
    </source>
</evidence>
<sequence>MIPAIAFKNKNKIDRYLSNGLDAGDWSDEDLEVAHESLEDAFLIIREDHSVPTDEDVEALIEESKAYKKFMIDKFGDNLISFDVEKWLEHYEPVLVELTEEQYTASKEWD</sequence>
<dbReference type="STRING" id="1462526.BN990_03859"/>
<proteinExistence type="predicted"/>
<gene>
    <name evidence="1" type="ORF">BN990_03859</name>
</gene>
<evidence type="ECO:0000313" key="2">
    <source>
        <dbReference type="Proteomes" id="UP000028875"/>
    </source>
</evidence>
<comment type="caution">
    <text evidence="1">The sequence shown here is derived from an EMBL/GenBank/DDBJ whole genome shotgun (WGS) entry which is preliminary data.</text>
</comment>
<organism evidence="1 2">
    <name type="scientific">Virgibacillus massiliensis</name>
    <dbReference type="NCBI Taxonomy" id="1462526"/>
    <lineage>
        <taxon>Bacteria</taxon>
        <taxon>Bacillati</taxon>
        <taxon>Bacillota</taxon>
        <taxon>Bacilli</taxon>
        <taxon>Bacillales</taxon>
        <taxon>Bacillaceae</taxon>
        <taxon>Virgibacillus</taxon>
    </lineage>
</organism>
<dbReference type="RefSeq" id="WP_038246225.1">
    <property type="nucleotide sequence ID" value="NZ_BNER01000005.1"/>
</dbReference>
<name>A0A024QHU0_9BACI</name>
<reference evidence="2" key="2">
    <citation type="submission" date="2014-05" db="EMBL/GenBank/DDBJ databases">
        <title>Draft genome sequence of Virgibacillus massiliensis Vm-5.</title>
        <authorList>
            <person name="Khelaifia S."/>
            <person name="Croce O."/>
            <person name="Lagier J.C."/>
            <person name="Raoult D."/>
        </authorList>
    </citation>
    <scope>NUCLEOTIDE SEQUENCE [LARGE SCALE GENOMIC DNA]</scope>
    <source>
        <strain evidence="2">Vm-5</strain>
    </source>
</reference>
<dbReference type="AlphaFoldDB" id="A0A024QHU0"/>
<keyword evidence="2" id="KW-1185">Reference proteome</keyword>
<dbReference type="EMBL" id="CCDP010000003">
    <property type="protein sequence ID" value="CDQ41486.1"/>
    <property type="molecule type" value="Genomic_DNA"/>
</dbReference>
<accession>A0A024QHU0</accession>